<feature type="domain" description="Glycosyltransferase 2-like" evidence="1">
    <location>
        <begin position="6"/>
        <end position="111"/>
    </location>
</feature>
<comment type="caution">
    <text evidence="2">The sequence shown here is derived from an EMBL/GenBank/DDBJ whole genome shotgun (WGS) entry which is preliminary data.</text>
</comment>
<sequence length="275" mass="32526">MKKTGVVVLTYNRLKYLKIALCKVIAQTHQPLQILVVDNGSTDGTKEYLASVDKVEKIFLIENTGPAGGFYNGIKYFSENTNVDYVWLMDDDFFPFDSCLEILLNATNLETVVFPYVREKNFAFRQQPGWWGVLVPMPIIKRVGYPREDLFFWSEDTEYLQARIRMKYKYAQKWISQAKGVHFTVRQTNARRPWQYYYETRNTIYSRLYIKETTLQRLYKLLRSWIILFLNILVKEDKKSLKFKMFFLGTYHGFFKKLGKRVDPSSGKIIKLSGR</sequence>
<dbReference type="RefSeq" id="WP_311494086.1">
    <property type="nucleotide sequence ID" value="NZ_JAVRHO010000005.1"/>
</dbReference>
<dbReference type="CDD" id="cd04185">
    <property type="entry name" value="GT_2_like_b"/>
    <property type="match status" value="1"/>
</dbReference>
<dbReference type="InterPro" id="IPR029044">
    <property type="entry name" value="Nucleotide-diphossugar_trans"/>
</dbReference>
<gene>
    <name evidence="2" type="ORF">RM545_04295</name>
</gene>
<dbReference type="Gene3D" id="3.90.550.10">
    <property type="entry name" value="Spore Coat Polysaccharide Biosynthesis Protein SpsA, Chain A"/>
    <property type="match status" value="1"/>
</dbReference>
<reference evidence="2 3" key="1">
    <citation type="submission" date="2023-09" db="EMBL/GenBank/DDBJ databases">
        <authorList>
            <person name="Rey-Velasco X."/>
        </authorList>
    </citation>
    <scope>NUCLEOTIDE SEQUENCE [LARGE SCALE GENOMIC DNA]</scope>
    <source>
        <strain evidence="2 3">F260</strain>
    </source>
</reference>
<protein>
    <submittedName>
        <fullName evidence="2">Glycosyltransferase family 2 protein</fullName>
    </submittedName>
</protein>
<evidence type="ECO:0000313" key="2">
    <source>
        <dbReference type="EMBL" id="MDT0645899.1"/>
    </source>
</evidence>
<dbReference type="PANTHER" id="PTHR43685:SF2">
    <property type="entry name" value="GLYCOSYLTRANSFERASE 2-LIKE DOMAIN-CONTAINING PROTEIN"/>
    <property type="match status" value="1"/>
</dbReference>
<name>A0ABU3CHS2_9FLAO</name>
<dbReference type="SUPFAM" id="SSF53448">
    <property type="entry name" value="Nucleotide-diphospho-sugar transferases"/>
    <property type="match status" value="1"/>
</dbReference>
<proteinExistence type="predicted"/>
<accession>A0ABU3CHS2</accession>
<dbReference type="Pfam" id="PF00535">
    <property type="entry name" value="Glycos_transf_2"/>
    <property type="match status" value="1"/>
</dbReference>
<evidence type="ECO:0000259" key="1">
    <source>
        <dbReference type="Pfam" id="PF00535"/>
    </source>
</evidence>
<evidence type="ECO:0000313" key="3">
    <source>
        <dbReference type="Proteomes" id="UP001245285"/>
    </source>
</evidence>
<dbReference type="InterPro" id="IPR050834">
    <property type="entry name" value="Glycosyltransf_2"/>
</dbReference>
<keyword evidence="3" id="KW-1185">Reference proteome</keyword>
<organism evidence="2 3">
    <name type="scientific">Autumnicola lenta</name>
    <dbReference type="NCBI Taxonomy" id="3075593"/>
    <lineage>
        <taxon>Bacteria</taxon>
        <taxon>Pseudomonadati</taxon>
        <taxon>Bacteroidota</taxon>
        <taxon>Flavobacteriia</taxon>
        <taxon>Flavobacteriales</taxon>
        <taxon>Flavobacteriaceae</taxon>
        <taxon>Autumnicola</taxon>
    </lineage>
</organism>
<dbReference type="Proteomes" id="UP001245285">
    <property type="component" value="Unassembled WGS sequence"/>
</dbReference>
<dbReference type="InterPro" id="IPR001173">
    <property type="entry name" value="Glyco_trans_2-like"/>
</dbReference>
<dbReference type="PANTHER" id="PTHR43685">
    <property type="entry name" value="GLYCOSYLTRANSFERASE"/>
    <property type="match status" value="1"/>
</dbReference>
<dbReference type="EMBL" id="JAVRHO010000005">
    <property type="protein sequence ID" value="MDT0645899.1"/>
    <property type="molecule type" value="Genomic_DNA"/>
</dbReference>